<dbReference type="Proteomes" id="UP000639859">
    <property type="component" value="Unassembled WGS sequence"/>
</dbReference>
<gene>
    <name evidence="1" type="ORF">I4Q42_24440</name>
</gene>
<name>A0ABS0T4R1_9CAUL</name>
<organism evidence="1 2">
    <name type="scientific">Caulobacter hibisci</name>
    <dbReference type="NCBI Taxonomy" id="2035993"/>
    <lineage>
        <taxon>Bacteria</taxon>
        <taxon>Pseudomonadati</taxon>
        <taxon>Pseudomonadota</taxon>
        <taxon>Alphaproteobacteria</taxon>
        <taxon>Caulobacterales</taxon>
        <taxon>Caulobacteraceae</taxon>
        <taxon>Caulobacter</taxon>
    </lineage>
</organism>
<comment type="caution">
    <text evidence="1">The sequence shown here is derived from an EMBL/GenBank/DDBJ whole genome shotgun (WGS) entry which is preliminary data.</text>
</comment>
<evidence type="ECO:0000313" key="2">
    <source>
        <dbReference type="Proteomes" id="UP000639859"/>
    </source>
</evidence>
<protein>
    <submittedName>
        <fullName evidence="1">Uncharacterized protein</fullName>
    </submittedName>
</protein>
<proteinExistence type="predicted"/>
<accession>A0ABS0T4R1</accession>
<dbReference type="EMBL" id="JADWOX010000028">
    <property type="protein sequence ID" value="MBI1686829.1"/>
    <property type="molecule type" value="Genomic_DNA"/>
</dbReference>
<reference evidence="1 2" key="1">
    <citation type="submission" date="2020-11" db="EMBL/GenBank/DDBJ databases">
        <title>genome sequence of strain KACC 18849.</title>
        <authorList>
            <person name="Gao J."/>
            <person name="Zhang X."/>
        </authorList>
    </citation>
    <scope>NUCLEOTIDE SEQUENCE [LARGE SCALE GENOMIC DNA]</scope>
    <source>
        <strain evidence="1 2">KACC 18849</strain>
    </source>
</reference>
<dbReference type="RefSeq" id="WP_198578717.1">
    <property type="nucleotide sequence ID" value="NZ_JADWOX010000028.1"/>
</dbReference>
<evidence type="ECO:0000313" key="1">
    <source>
        <dbReference type="EMBL" id="MBI1686829.1"/>
    </source>
</evidence>
<keyword evidence="2" id="KW-1185">Reference proteome</keyword>
<sequence>MSTRLDLKCEACGGPAVLTLKQDVLDLLSSKVSVDKPCPACGGALSSPGGYYRKNDEGVLVRLSAYAPPSAAIN</sequence>